<dbReference type="Gene3D" id="1.20.1250.20">
    <property type="entry name" value="MFS general substrate transporter like domains"/>
    <property type="match status" value="1"/>
</dbReference>
<dbReference type="CDD" id="cd17329">
    <property type="entry name" value="MFS_MdtH_MDR_like"/>
    <property type="match status" value="1"/>
</dbReference>
<dbReference type="InterPro" id="IPR020846">
    <property type="entry name" value="MFS_dom"/>
</dbReference>
<feature type="transmembrane region" description="Helical" evidence="8">
    <location>
        <begin position="95"/>
        <end position="119"/>
    </location>
</feature>
<dbReference type="Proteomes" id="UP000722989">
    <property type="component" value="Unassembled WGS sequence"/>
</dbReference>
<keyword evidence="3" id="KW-1003">Cell membrane</keyword>
<comment type="caution">
    <text evidence="10">The sequence shown here is derived from an EMBL/GenBank/DDBJ whole genome shotgun (WGS) entry which is preliminary data.</text>
</comment>
<keyword evidence="6 8" id="KW-0472">Membrane</keyword>
<evidence type="ECO:0000256" key="8">
    <source>
        <dbReference type="SAM" id="Phobius"/>
    </source>
</evidence>
<keyword evidence="5 8" id="KW-1133">Transmembrane helix</keyword>
<dbReference type="InterPro" id="IPR050171">
    <property type="entry name" value="MFS_Transporters"/>
</dbReference>
<evidence type="ECO:0000256" key="2">
    <source>
        <dbReference type="ARBA" id="ARBA00022448"/>
    </source>
</evidence>
<dbReference type="Pfam" id="PF07690">
    <property type="entry name" value="MFS_1"/>
    <property type="match status" value="1"/>
</dbReference>
<feature type="domain" description="Major facilitator superfamily (MFS) profile" evidence="9">
    <location>
        <begin position="18"/>
        <end position="395"/>
    </location>
</feature>
<keyword evidence="2" id="KW-0813">Transport</keyword>
<organism evidence="10 11">
    <name type="scientific">Planosporangium thailandense</name>
    <dbReference type="NCBI Taxonomy" id="765197"/>
    <lineage>
        <taxon>Bacteria</taxon>
        <taxon>Bacillati</taxon>
        <taxon>Actinomycetota</taxon>
        <taxon>Actinomycetes</taxon>
        <taxon>Micromonosporales</taxon>
        <taxon>Micromonosporaceae</taxon>
        <taxon>Planosporangium</taxon>
    </lineage>
</organism>
<feature type="transmembrane region" description="Helical" evidence="8">
    <location>
        <begin position="253"/>
        <end position="271"/>
    </location>
</feature>
<dbReference type="EMBL" id="JAATVY010000003">
    <property type="protein sequence ID" value="NJC69307.1"/>
    <property type="molecule type" value="Genomic_DNA"/>
</dbReference>
<evidence type="ECO:0000256" key="4">
    <source>
        <dbReference type="ARBA" id="ARBA00022692"/>
    </source>
</evidence>
<sequence>MDRSRAVGSGRAGRLPGRFWALWTATLINRAGSFVILFLAFYLTGQRHFSPSAAGLVVGLYGAGGAVGVTVGGYLTDRWGRRPTALTALGSASVLMLLLGLATAPPLIAVAAAALGLAAESARPPLGAMIADIVPDADRMRAFSVWYWAVNLGFSASAILAGFAAQAGYLLLFALDAATTAAAAVLIAVKVPETRPAVPADATEQRGSLRTALSDRVFLGFVVCNLLIALIMLQHMSMLPIAMRADGLSSRTFGLVIAVNGILIVAGQFAVTRLLRDRRPTRVIAGSAVVIGLGFGLTAFAHTPIWYAATVVVWTLGEMLNAPSNSALLASLSPVSMRGRYQGLYSLSWQLASFAAPVLGGFVQQEAGGTALWLGCLALGLVAGGWNLLAGPARDRRIADLKPESAPVTPPAPAVATEPAEEKLVRI</sequence>
<name>A0ABX0XTS6_9ACTN</name>
<accession>A0ABX0XTS6</accession>
<dbReference type="SUPFAM" id="SSF103473">
    <property type="entry name" value="MFS general substrate transporter"/>
    <property type="match status" value="1"/>
</dbReference>
<keyword evidence="11" id="KW-1185">Reference proteome</keyword>
<evidence type="ECO:0000256" key="5">
    <source>
        <dbReference type="ARBA" id="ARBA00022989"/>
    </source>
</evidence>
<evidence type="ECO:0000256" key="7">
    <source>
        <dbReference type="SAM" id="MobiDB-lite"/>
    </source>
</evidence>
<evidence type="ECO:0000313" key="10">
    <source>
        <dbReference type="EMBL" id="NJC69307.1"/>
    </source>
</evidence>
<reference evidence="10 11" key="1">
    <citation type="submission" date="2020-03" db="EMBL/GenBank/DDBJ databases">
        <title>WGS of the type strain of Planosporangium spp.</title>
        <authorList>
            <person name="Thawai C."/>
        </authorList>
    </citation>
    <scope>NUCLEOTIDE SEQUENCE [LARGE SCALE GENOMIC DNA]</scope>
    <source>
        <strain evidence="10 11">TBRC 5610</strain>
    </source>
</reference>
<evidence type="ECO:0000256" key="1">
    <source>
        <dbReference type="ARBA" id="ARBA00004651"/>
    </source>
</evidence>
<feature type="transmembrane region" description="Helical" evidence="8">
    <location>
        <begin position="370"/>
        <end position="389"/>
    </location>
</feature>
<evidence type="ECO:0000256" key="6">
    <source>
        <dbReference type="ARBA" id="ARBA00023136"/>
    </source>
</evidence>
<gene>
    <name evidence="10" type="ORF">HC031_06170</name>
</gene>
<dbReference type="PANTHER" id="PTHR23517">
    <property type="entry name" value="RESISTANCE PROTEIN MDTM, PUTATIVE-RELATED-RELATED"/>
    <property type="match status" value="1"/>
</dbReference>
<dbReference type="PANTHER" id="PTHR23517:SF2">
    <property type="entry name" value="MULTIDRUG RESISTANCE PROTEIN MDTH"/>
    <property type="match status" value="1"/>
</dbReference>
<dbReference type="InterPro" id="IPR011701">
    <property type="entry name" value="MFS"/>
</dbReference>
<evidence type="ECO:0000259" key="9">
    <source>
        <dbReference type="PROSITE" id="PS50850"/>
    </source>
</evidence>
<protein>
    <submittedName>
        <fullName evidence="10">MFS transporter</fullName>
    </submittedName>
</protein>
<keyword evidence="4 8" id="KW-0812">Transmembrane</keyword>
<dbReference type="InterPro" id="IPR036259">
    <property type="entry name" value="MFS_trans_sf"/>
</dbReference>
<evidence type="ECO:0000313" key="11">
    <source>
        <dbReference type="Proteomes" id="UP000722989"/>
    </source>
</evidence>
<proteinExistence type="predicted"/>
<feature type="region of interest" description="Disordered" evidence="7">
    <location>
        <begin position="403"/>
        <end position="427"/>
    </location>
</feature>
<dbReference type="PROSITE" id="PS50850">
    <property type="entry name" value="MFS"/>
    <property type="match status" value="1"/>
</dbReference>
<feature type="transmembrane region" description="Helical" evidence="8">
    <location>
        <begin position="55"/>
        <end position="75"/>
    </location>
</feature>
<comment type="subcellular location">
    <subcellularLocation>
        <location evidence="1">Cell membrane</location>
        <topology evidence="1">Multi-pass membrane protein</topology>
    </subcellularLocation>
</comment>
<feature type="transmembrane region" description="Helical" evidence="8">
    <location>
        <begin position="283"/>
        <end position="301"/>
    </location>
</feature>
<feature type="transmembrane region" description="Helical" evidence="8">
    <location>
        <begin position="20"/>
        <end position="43"/>
    </location>
</feature>
<dbReference type="RefSeq" id="WP_167924200.1">
    <property type="nucleotide sequence ID" value="NZ_JAATVY010000003.1"/>
</dbReference>
<feature type="transmembrane region" description="Helical" evidence="8">
    <location>
        <begin position="216"/>
        <end position="233"/>
    </location>
</feature>
<evidence type="ECO:0000256" key="3">
    <source>
        <dbReference type="ARBA" id="ARBA00022475"/>
    </source>
</evidence>